<evidence type="ECO:0008006" key="3">
    <source>
        <dbReference type="Google" id="ProtNLM"/>
    </source>
</evidence>
<keyword evidence="2" id="KW-1185">Reference proteome</keyword>
<accession>A0ABV8YI85</accession>
<dbReference type="Proteomes" id="UP001596012">
    <property type="component" value="Unassembled WGS sequence"/>
</dbReference>
<reference evidence="2" key="1">
    <citation type="journal article" date="2019" name="Int. J. Syst. Evol. Microbiol.">
        <title>The Global Catalogue of Microorganisms (GCM) 10K type strain sequencing project: providing services to taxonomists for standard genome sequencing and annotation.</title>
        <authorList>
            <consortium name="The Broad Institute Genomics Platform"/>
            <consortium name="The Broad Institute Genome Sequencing Center for Infectious Disease"/>
            <person name="Wu L."/>
            <person name="Ma J."/>
        </authorList>
    </citation>
    <scope>NUCLEOTIDE SEQUENCE [LARGE SCALE GENOMIC DNA]</scope>
    <source>
        <strain evidence="2">DT43</strain>
    </source>
</reference>
<comment type="caution">
    <text evidence="1">The sequence shown here is derived from an EMBL/GenBank/DDBJ whole genome shotgun (WGS) entry which is preliminary data.</text>
</comment>
<name>A0ABV8YI85_9ACTN</name>
<evidence type="ECO:0000313" key="1">
    <source>
        <dbReference type="EMBL" id="MFC4465013.1"/>
    </source>
</evidence>
<dbReference type="InterPro" id="IPR015943">
    <property type="entry name" value="WD40/YVTN_repeat-like_dom_sf"/>
</dbReference>
<dbReference type="EMBL" id="JBHSFG010000018">
    <property type="protein sequence ID" value="MFC4465013.1"/>
    <property type="molecule type" value="Genomic_DNA"/>
</dbReference>
<dbReference type="RefSeq" id="WP_386340697.1">
    <property type="nucleotide sequence ID" value="NZ_JBHSFG010000018.1"/>
</dbReference>
<organism evidence="1 2">
    <name type="scientific">Streptomyces xiangluensis</name>
    <dbReference type="NCBI Taxonomy" id="2665720"/>
    <lineage>
        <taxon>Bacteria</taxon>
        <taxon>Bacillati</taxon>
        <taxon>Actinomycetota</taxon>
        <taxon>Actinomycetes</taxon>
        <taxon>Kitasatosporales</taxon>
        <taxon>Streptomycetaceae</taxon>
        <taxon>Streptomyces</taxon>
    </lineage>
</organism>
<proteinExistence type="predicted"/>
<gene>
    <name evidence="1" type="ORF">ACFPH6_10730</name>
</gene>
<evidence type="ECO:0000313" key="2">
    <source>
        <dbReference type="Proteomes" id="UP001596012"/>
    </source>
</evidence>
<protein>
    <recommendedName>
        <fullName evidence="3">WD40 repeat</fullName>
    </recommendedName>
</protein>
<dbReference type="Gene3D" id="2.130.10.10">
    <property type="entry name" value="YVTN repeat-like/Quinoprotein amine dehydrogenase"/>
    <property type="match status" value="1"/>
</dbReference>
<dbReference type="SUPFAM" id="SSF101898">
    <property type="entry name" value="NHL repeat"/>
    <property type="match status" value="1"/>
</dbReference>
<sequence length="452" mass="46677">MGELEHVRLIVEVRSGHAVLPPLAESLPSGAKPAVMDLDEAQWTDPVRYAAWHAGRASSPGLPTTSDDPFAPPPDLADPVAVCAADPVRVTAAYEAGVSESRIGTSGIGIGTSSPSEYGGLRTAWLRAGQSLLRDQTSAERALVLLTALGDGADPRLRPQVAELAAGASWQPAWNRVCGDVSPPWPGPVFAAVVGSGPLEGQALLADHQGVLRTVTLADATPTGRLGQRVPRARALSTLPDGSTWVLDAQGHLHTQQLPAARPVSGLAALLDDGPTVAEQAAETLTEHLARTPGTALAATGNLAAVGDATGTVHTITLNSPGDAPRTARLHEGRVTALCVVDVPVREAGQAIPLIYSGGSDGCIRAWAPDHEPLTTPVAERPYPVVALSASYSSVGVVLAVGWADGLVEYHGPDADDIRTFHPGLPVNALVVTPGGELLIGTDESLICLRPR</sequence>